<evidence type="ECO:0000313" key="3">
    <source>
        <dbReference type="Proteomes" id="UP000184073"/>
    </source>
</evidence>
<dbReference type="GeneID" id="63731852"/>
<dbReference type="EMBL" id="KV878131">
    <property type="protein sequence ID" value="OJJ03948.1"/>
    <property type="molecule type" value="Genomic_DNA"/>
</dbReference>
<dbReference type="SUPFAM" id="SSF54909">
    <property type="entry name" value="Dimeric alpha+beta barrel"/>
    <property type="match status" value="1"/>
</dbReference>
<reference evidence="3" key="1">
    <citation type="journal article" date="2017" name="Genome Biol.">
        <title>Comparative genomics reveals high biological diversity and specific adaptations in the industrially and medically important fungal genus Aspergillus.</title>
        <authorList>
            <person name="de Vries R.P."/>
            <person name="Riley R."/>
            <person name="Wiebenga A."/>
            <person name="Aguilar-Osorio G."/>
            <person name="Amillis S."/>
            <person name="Uchima C.A."/>
            <person name="Anderluh G."/>
            <person name="Asadollahi M."/>
            <person name="Askin M."/>
            <person name="Barry K."/>
            <person name="Battaglia E."/>
            <person name="Bayram O."/>
            <person name="Benocci T."/>
            <person name="Braus-Stromeyer S.A."/>
            <person name="Caldana C."/>
            <person name="Canovas D."/>
            <person name="Cerqueira G.C."/>
            <person name="Chen F."/>
            <person name="Chen W."/>
            <person name="Choi C."/>
            <person name="Clum A."/>
            <person name="Dos Santos R.A."/>
            <person name="Damasio A.R."/>
            <person name="Diallinas G."/>
            <person name="Emri T."/>
            <person name="Fekete E."/>
            <person name="Flipphi M."/>
            <person name="Freyberg S."/>
            <person name="Gallo A."/>
            <person name="Gournas C."/>
            <person name="Habgood R."/>
            <person name="Hainaut M."/>
            <person name="Harispe M.L."/>
            <person name="Henrissat B."/>
            <person name="Hilden K.S."/>
            <person name="Hope R."/>
            <person name="Hossain A."/>
            <person name="Karabika E."/>
            <person name="Karaffa L."/>
            <person name="Karanyi Z."/>
            <person name="Krasevec N."/>
            <person name="Kuo A."/>
            <person name="Kusch H."/>
            <person name="LaButti K."/>
            <person name="Lagendijk E.L."/>
            <person name="Lapidus A."/>
            <person name="Levasseur A."/>
            <person name="Lindquist E."/>
            <person name="Lipzen A."/>
            <person name="Logrieco A.F."/>
            <person name="MacCabe A."/>
            <person name="Maekelae M.R."/>
            <person name="Malavazi I."/>
            <person name="Melin P."/>
            <person name="Meyer V."/>
            <person name="Mielnichuk N."/>
            <person name="Miskei M."/>
            <person name="Molnar A.P."/>
            <person name="Mule G."/>
            <person name="Ngan C.Y."/>
            <person name="Orejas M."/>
            <person name="Orosz E."/>
            <person name="Ouedraogo J.P."/>
            <person name="Overkamp K.M."/>
            <person name="Park H.-S."/>
            <person name="Perrone G."/>
            <person name="Piumi F."/>
            <person name="Punt P.J."/>
            <person name="Ram A.F."/>
            <person name="Ramon A."/>
            <person name="Rauscher S."/>
            <person name="Record E."/>
            <person name="Riano-Pachon D.M."/>
            <person name="Robert V."/>
            <person name="Roehrig J."/>
            <person name="Ruller R."/>
            <person name="Salamov A."/>
            <person name="Salih N.S."/>
            <person name="Samson R.A."/>
            <person name="Sandor E."/>
            <person name="Sanguinetti M."/>
            <person name="Schuetze T."/>
            <person name="Sepcic K."/>
            <person name="Shelest E."/>
            <person name="Sherlock G."/>
            <person name="Sophianopoulou V."/>
            <person name="Squina F.M."/>
            <person name="Sun H."/>
            <person name="Susca A."/>
            <person name="Todd R.B."/>
            <person name="Tsang A."/>
            <person name="Unkles S.E."/>
            <person name="van de Wiele N."/>
            <person name="van Rossen-Uffink D."/>
            <person name="Oliveira J.V."/>
            <person name="Vesth T.C."/>
            <person name="Visser J."/>
            <person name="Yu J.-H."/>
            <person name="Zhou M."/>
            <person name="Andersen M.R."/>
            <person name="Archer D.B."/>
            <person name="Baker S.E."/>
            <person name="Benoit I."/>
            <person name="Brakhage A.A."/>
            <person name="Braus G.H."/>
            <person name="Fischer R."/>
            <person name="Frisvad J.C."/>
            <person name="Goldman G.H."/>
            <person name="Houbraken J."/>
            <person name="Oakley B."/>
            <person name="Pocsi I."/>
            <person name="Scazzocchio C."/>
            <person name="Seiboth B."/>
            <person name="vanKuyk P.A."/>
            <person name="Wortman J."/>
            <person name="Dyer P.S."/>
            <person name="Grigoriev I.V."/>
        </authorList>
    </citation>
    <scope>NUCLEOTIDE SEQUENCE [LARGE SCALE GENOMIC DNA]</scope>
    <source>
        <strain evidence="3">CBS 583.65</strain>
    </source>
</reference>
<evidence type="ECO:0000313" key="2">
    <source>
        <dbReference type="EMBL" id="OJJ03948.1"/>
    </source>
</evidence>
<gene>
    <name evidence="2" type="ORF">ASPVEDRAFT_763477</name>
</gene>
<protein>
    <recommendedName>
        <fullName evidence="1">Stress-response A/B barrel domain-containing protein</fullName>
    </recommendedName>
</protein>
<dbReference type="RefSeq" id="XP_040669710.1">
    <property type="nucleotide sequence ID" value="XM_040816341.1"/>
</dbReference>
<dbReference type="PROSITE" id="PS51502">
    <property type="entry name" value="S_R_A_B_BARREL"/>
    <property type="match status" value="1"/>
</dbReference>
<dbReference type="InterPro" id="IPR013097">
    <property type="entry name" value="Dabb"/>
</dbReference>
<dbReference type="AlphaFoldDB" id="A0A1L9PQW5"/>
<organism evidence="2 3">
    <name type="scientific">Aspergillus versicolor CBS 583.65</name>
    <dbReference type="NCBI Taxonomy" id="1036611"/>
    <lineage>
        <taxon>Eukaryota</taxon>
        <taxon>Fungi</taxon>
        <taxon>Dikarya</taxon>
        <taxon>Ascomycota</taxon>
        <taxon>Pezizomycotina</taxon>
        <taxon>Eurotiomycetes</taxon>
        <taxon>Eurotiomycetidae</taxon>
        <taxon>Eurotiales</taxon>
        <taxon>Aspergillaceae</taxon>
        <taxon>Aspergillus</taxon>
        <taxon>Aspergillus subgen. Nidulantes</taxon>
    </lineage>
</organism>
<accession>A0A1L9PQW5</accession>
<dbReference type="SMART" id="SM00886">
    <property type="entry name" value="Dabb"/>
    <property type="match status" value="1"/>
</dbReference>
<feature type="domain" description="Stress-response A/B barrel" evidence="1">
    <location>
        <begin position="4"/>
        <end position="103"/>
    </location>
</feature>
<dbReference type="Gene3D" id="3.30.70.100">
    <property type="match status" value="1"/>
</dbReference>
<keyword evidence="3" id="KW-1185">Reference proteome</keyword>
<sequence>MSDIEHIVLWPFKNTSDLEFAAQAIKSTVGKARHDGEPYVLSVKCGTTRPSPPVRSRGFNLASIIRFRTDDDRSYFVKEDPAHKELVGLVKDKLASDILVLDFIDGAVEHIPTTAC</sequence>
<proteinExistence type="predicted"/>
<dbReference type="InterPro" id="IPR011008">
    <property type="entry name" value="Dimeric_a/b-barrel"/>
</dbReference>
<evidence type="ECO:0000259" key="1">
    <source>
        <dbReference type="PROSITE" id="PS51502"/>
    </source>
</evidence>
<dbReference type="OrthoDB" id="1601230at2759"/>
<dbReference type="VEuPathDB" id="FungiDB:ASPVEDRAFT_763477"/>
<dbReference type="Proteomes" id="UP000184073">
    <property type="component" value="Unassembled WGS sequence"/>
</dbReference>
<dbReference type="Pfam" id="PF07876">
    <property type="entry name" value="Dabb"/>
    <property type="match status" value="1"/>
</dbReference>
<name>A0A1L9PQW5_ASPVE</name>